<proteinExistence type="predicted"/>
<dbReference type="EMBL" id="BMMP01000001">
    <property type="protein sequence ID" value="GGO42298.1"/>
    <property type="molecule type" value="Genomic_DNA"/>
</dbReference>
<sequence length="133" mass="13921">MSVASLAAALADKAGHKIHLRNAGVWMIMPLTCKKDSLTASVGRLGRSSGQPWPRLTGGLTALSGSMTALTGHTWPAWPPEWPSVSAVSVAVTAPVRVPERGPAGAQGRAAPFCCPSAKRRGESPFFMSPYLL</sequence>
<evidence type="ECO:0000313" key="2">
    <source>
        <dbReference type="Proteomes" id="UP000631535"/>
    </source>
</evidence>
<name>A0ABQ2LRI3_9ACTN</name>
<accession>A0ABQ2LRI3</accession>
<organism evidence="1 2">
    <name type="scientific">Streptomyces daqingensis</name>
    <dbReference type="NCBI Taxonomy" id="1472640"/>
    <lineage>
        <taxon>Bacteria</taxon>
        <taxon>Bacillati</taxon>
        <taxon>Actinomycetota</taxon>
        <taxon>Actinomycetes</taxon>
        <taxon>Kitasatosporales</taxon>
        <taxon>Streptomycetaceae</taxon>
        <taxon>Streptomyces</taxon>
    </lineage>
</organism>
<gene>
    <name evidence="1" type="ORF">GCM10012287_02840</name>
</gene>
<protein>
    <submittedName>
        <fullName evidence="1">Uncharacterized protein</fullName>
    </submittedName>
</protein>
<dbReference type="Proteomes" id="UP000631535">
    <property type="component" value="Unassembled WGS sequence"/>
</dbReference>
<comment type="caution">
    <text evidence="1">The sequence shown here is derived from an EMBL/GenBank/DDBJ whole genome shotgun (WGS) entry which is preliminary data.</text>
</comment>
<evidence type="ECO:0000313" key="1">
    <source>
        <dbReference type="EMBL" id="GGO42298.1"/>
    </source>
</evidence>
<reference evidence="2" key="1">
    <citation type="journal article" date="2019" name="Int. J. Syst. Evol. Microbiol.">
        <title>The Global Catalogue of Microorganisms (GCM) 10K type strain sequencing project: providing services to taxonomists for standard genome sequencing and annotation.</title>
        <authorList>
            <consortium name="The Broad Institute Genomics Platform"/>
            <consortium name="The Broad Institute Genome Sequencing Center for Infectious Disease"/>
            <person name="Wu L."/>
            <person name="Ma J."/>
        </authorList>
    </citation>
    <scope>NUCLEOTIDE SEQUENCE [LARGE SCALE GENOMIC DNA]</scope>
    <source>
        <strain evidence="2">CGMCC 4.7178</strain>
    </source>
</reference>
<keyword evidence="2" id="KW-1185">Reference proteome</keyword>